<evidence type="ECO:0000313" key="2">
    <source>
        <dbReference type="Proteomes" id="UP000008021"/>
    </source>
</evidence>
<organism evidence="1">
    <name type="scientific">Oryza meridionalis</name>
    <dbReference type="NCBI Taxonomy" id="40149"/>
    <lineage>
        <taxon>Eukaryota</taxon>
        <taxon>Viridiplantae</taxon>
        <taxon>Streptophyta</taxon>
        <taxon>Embryophyta</taxon>
        <taxon>Tracheophyta</taxon>
        <taxon>Spermatophyta</taxon>
        <taxon>Magnoliopsida</taxon>
        <taxon>Liliopsida</taxon>
        <taxon>Poales</taxon>
        <taxon>Poaceae</taxon>
        <taxon>BOP clade</taxon>
        <taxon>Oryzoideae</taxon>
        <taxon>Oryzeae</taxon>
        <taxon>Oryzinae</taxon>
        <taxon>Oryza</taxon>
    </lineage>
</organism>
<reference evidence="1" key="2">
    <citation type="submission" date="2018-05" db="EMBL/GenBank/DDBJ databases">
        <title>OmerRS3 (Oryza meridionalis Reference Sequence Version 3).</title>
        <authorList>
            <person name="Zhang J."/>
            <person name="Kudrna D."/>
            <person name="Lee S."/>
            <person name="Talag J."/>
            <person name="Welchert J."/>
            <person name="Wing R.A."/>
        </authorList>
    </citation>
    <scope>NUCLEOTIDE SEQUENCE [LARGE SCALE GENOMIC DNA]</scope>
    <source>
        <strain evidence="1">cv. OR44</strain>
    </source>
</reference>
<name>A0A0E0C7X7_9ORYZ</name>
<dbReference type="Gramene" id="OMERI01G28570.1">
    <property type="protein sequence ID" value="OMERI01G28570.1"/>
    <property type="gene ID" value="OMERI01G28570"/>
</dbReference>
<dbReference type="AlphaFoldDB" id="A0A0E0C7X7"/>
<reference evidence="1" key="1">
    <citation type="submission" date="2015-04" db="UniProtKB">
        <authorList>
            <consortium name="EnsemblPlants"/>
        </authorList>
    </citation>
    <scope>IDENTIFICATION</scope>
</reference>
<proteinExistence type="predicted"/>
<dbReference type="EnsemblPlants" id="OMERI01G28570.1">
    <property type="protein sequence ID" value="OMERI01G28570.1"/>
    <property type="gene ID" value="OMERI01G28570"/>
</dbReference>
<sequence>MHIKPWNMARHSEITEIMRCPLKVVCVAWRGVDACAHVIENAWKGCSCTASRKARRMVLAGVACASFVEGCD</sequence>
<dbReference type="Proteomes" id="UP000008021">
    <property type="component" value="Chromosome 1"/>
</dbReference>
<evidence type="ECO:0000313" key="1">
    <source>
        <dbReference type="EnsemblPlants" id="OMERI01G28570.1"/>
    </source>
</evidence>
<accession>A0A0E0C7X7</accession>
<keyword evidence="2" id="KW-1185">Reference proteome</keyword>
<protein>
    <submittedName>
        <fullName evidence="1">Uncharacterized protein</fullName>
    </submittedName>
</protein>
<dbReference type="HOGENOM" id="CLU_2726432_0_0_1"/>